<evidence type="ECO:0000313" key="2">
    <source>
        <dbReference type="Proteomes" id="UP000501945"/>
    </source>
</evidence>
<protein>
    <recommendedName>
        <fullName evidence="3">Nucleotidyltransferase family protein</fullName>
    </recommendedName>
</protein>
<reference evidence="1 2" key="1">
    <citation type="submission" date="2019-12" db="EMBL/GenBank/DDBJ databases">
        <title>Whole genome sequences of Lactococcus raffinolactis strains isolated from sewage.</title>
        <authorList>
            <person name="Ybazeta G."/>
            <person name="Ross M."/>
            <person name="Brabant-Kirwan D."/>
            <person name="Saleh M."/>
            <person name="Dillon J.A."/>
            <person name="Splinter K."/>
            <person name="Nokhbeh R."/>
        </authorList>
    </citation>
    <scope>NUCLEOTIDE SEQUENCE [LARGE SCALE GENOMIC DNA]</scope>
    <source>
        <strain evidence="1 2">Lr_19_5</strain>
    </source>
</reference>
<evidence type="ECO:0008006" key="3">
    <source>
        <dbReference type="Google" id="ProtNLM"/>
    </source>
</evidence>
<sequence>MNETALKELLTNTPEIDEILKIIDKLNLSDTWLCAGSIRNLIWNKLSGQPPFDPTTDIDVVFFDPEITYEATQAIERALQLDHPSYAWEVKNQAHMHLHNPNTAPYLSARDAMAKFPERCTAIGARLTATRDIELFLPYGLADITDFIVRPTPFFSENAEKLTIYCDRQAKKKWQERWPQLQILSAE</sequence>
<dbReference type="EMBL" id="CP047616">
    <property type="protein sequence ID" value="QIW53920.1"/>
    <property type="molecule type" value="Genomic_DNA"/>
</dbReference>
<dbReference type="RefSeq" id="WP_167838774.1">
    <property type="nucleotide sequence ID" value="NZ_CP047616.1"/>
</dbReference>
<dbReference type="InterPro" id="IPR009267">
    <property type="entry name" value="NTP_transf_6"/>
</dbReference>
<gene>
    <name evidence="1" type="ORF">GU336_07070</name>
</gene>
<dbReference type="PANTHER" id="PTHR39166:SF1">
    <property type="entry name" value="BLL1166 PROTEIN"/>
    <property type="match status" value="1"/>
</dbReference>
<proteinExistence type="predicted"/>
<evidence type="ECO:0000313" key="1">
    <source>
        <dbReference type="EMBL" id="QIW53920.1"/>
    </source>
</evidence>
<organism evidence="1 2">
    <name type="scientific">Pseudolactococcus raffinolactis</name>
    <dbReference type="NCBI Taxonomy" id="1366"/>
    <lineage>
        <taxon>Bacteria</taxon>
        <taxon>Bacillati</taxon>
        <taxon>Bacillota</taxon>
        <taxon>Bacilli</taxon>
        <taxon>Lactobacillales</taxon>
        <taxon>Streptococcaceae</taxon>
        <taxon>Pseudolactococcus</taxon>
    </lineage>
</organism>
<dbReference type="Proteomes" id="UP000501945">
    <property type="component" value="Chromosome"/>
</dbReference>
<name>A0A6H0UCK2_9LACT</name>
<dbReference type="AlphaFoldDB" id="A0A6H0UCK2"/>
<dbReference type="Pfam" id="PF06042">
    <property type="entry name" value="NTP_transf_6"/>
    <property type="match status" value="1"/>
</dbReference>
<accession>A0A6H0UCK2</accession>
<dbReference type="PANTHER" id="PTHR39166">
    <property type="entry name" value="BLL1166 PROTEIN"/>
    <property type="match status" value="1"/>
</dbReference>